<accession>A0ABQ9GYF0</accession>
<organism evidence="9 10">
    <name type="scientific">Dryococelus australis</name>
    <dbReference type="NCBI Taxonomy" id="614101"/>
    <lineage>
        <taxon>Eukaryota</taxon>
        <taxon>Metazoa</taxon>
        <taxon>Ecdysozoa</taxon>
        <taxon>Arthropoda</taxon>
        <taxon>Hexapoda</taxon>
        <taxon>Insecta</taxon>
        <taxon>Pterygota</taxon>
        <taxon>Neoptera</taxon>
        <taxon>Polyneoptera</taxon>
        <taxon>Phasmatodea</taxon>
        <taxon>Verophasmatodea</taxon>
        <taxon>Anareolatae</taxon>
        <taxon>Phasmatidae</taxon>
        <taxon>Eurycanthinae</taxon>
        <taxon>Dryococelus</taxon>
    </lineage>
</organism>
<evidence type="ECO:0008006" key="11">
    <source>
        <dbReference type="Google" id="ProtNLM"/>
    </source>
</evidence>
<proteinExistence type="predicted"/>
<evidence type="ECO:0000259" key="7">
    <source>
        <dbReference type="PROSITE" id="PS50089"/>
    </source>
</evidence>
<dbReference type="InterPro" id="IPR001841">
    <property type="entry name" value="Znf_RING"/>
</dbReference>
<reference evidence="9 10" key="1">
    <citation type="submission" date="2023-02" db="EMBL/GenBank/DDBJ databases">
        <title>LHISI_Scaffold_Assembly.</title>
        <authorList>
            <person name="Stuart O.P."/>
            <person name="Cleave R."/>
            <person name="Magrath M.J.L."/>
            <person name="Mikheyev A.S."/>
        </authorList>
    </citation>
    <scope>NUCLEOTIDE SEQUENCE [LARGE SCALE GENOMIC DNA]</scope>
    <source>
        <strain evidence="9">Daus_M_001</strain>
        <tissue evidence="9">Leg muscle</tissue>
    </source>
</reference>
<dbReference type="InterPro" id="IPR011422">
    <property type="entry name" value="BRAP2/ETP1_RRM"/>
</dbReference>
<protein>
    <recommendedName>
        <fullName evidence="11">BRCA1-associated protein</fullName>
    </recommendedName>
</protein>
<dbReference type="PANTHER" id="PTHR24007">
    <property type="entry name" value="BRCA1-ASSOCIATED PROTEIN"/>
    <property type="match status" value="1"/>
</dbReference>
<evidence type="ECO:0000256" key="1">
    <source>
        <dbReference type="ARBA" id="ARBA00022723"/>
    </source>
</evidence>
<feature type="compositionally biased region" description="Basic and acidic residues" evidence="6">
    <location>
        <begin position="1"/>
        <end position="14"/>
    </location>
</feature>
<keyword evidence="1" id="KW-0479">Metal-binding</keyword>
<dbReference type="Pfam" id="PF07576">
    <property type="entry name" value="BRAP2"/>
    <property type="match status" value="1"/>
</dbReference>
<dbReference type="PANTHER" id="PTHR24007:SF7">
    <property type="entry name" value="BRCA1-ASSOCIATED PROTEIN"/>
    <property type="match status" value="1"/>
</dbReference>
<evidence type="ECO:0000259" key="8">
    <source>
        <dbReference type="PROSITE" id="PS50271"/>
    </source>
</evidence>
<dbReference type="Proteomes" id="UP001159363">
    <property type="component" value="Chromosome 7"/>
</dbReference>
<keyword evidence="2 4" id="KW-0863">Zinc-finger</keyword>
<keyword evidence="10" id="KW-1185">Reference proteome</keyword>
<feature type="coiled-coil region" evidence="5">
    <location>
        <begin position="343"/>
        <end position="419"/>
    </location>
</feature>
<dbReference type="Pfam" id="PF02148">
    <property type="entry name" value="zf-UBP"/>
    <property type="match status" value="1"/>
</dbReference>
<evidence type="ECO:0000256" key="5">
    <source>
        <dbReference type="SAM" id="Coils"/>
    </source>
</evidence>
<evidence type="ECO:0000256" key="4">
    <source>
        <dbReference type="PROSITE-ProRule" id="PRU00502"/>
    </source>
</evidence>
<name>A0ABQ9GYF0_9NEOP</name>
<dbReference type="SMART" id="SM00184">
    <property type="entry name" value="RING"/>
    <property type="match status" value="1"/>
</dbReference>
<dbReference type="PROSITE" id="PS50089">
    <property type="entry name" value="ZF_RING_2"/>
    <property type="match status" value="1"/>
</dbReference>
<keyword evidence="3" id="KW-0862">Zinc</keyword>
<comment type="caution">
    <text evidence="9">The sequence shown here is derived from an EMBL/GenBank/DDBJ whole genome shotgun (WGS) entry which is preliminary data.</text>
</comment>
<dbReference type="InterPro" id="IPR001607">
    <property type="entry name" value="Znf_UBP"/>
</dbReference>
<dbReference type="SMART" id="SM00290">
    <property type="entry name" value="ZnF_UBP"/>
    <property type="match status" value="1"/>
</dbReference>
<evidence type="ECO:0000313" key="9">
    <source>
        <dbReference type="EMBL" id="KAJ8876998.1"/>
    </source>
</evidence>
<dbReference type="InterPro" id="IPR034932">
    <property type="entry name" value="BRAP2_RRM"/>
</dbReference>
<dbReference type="InterPro" id="IPR047243">
    <property type="entry name" value="RING-H2_BRAP2"/>
</dbReference>
<feature type="domain" description="UBP-type" evidence="8">
    <location>
        <begin position="207"/>
        <end position="299"/>
    </location>
</feature>
<dbReference type="SUPFAM" id="SSF57850">
    <property type="entry name" value="RING/U-box"/>
    <property type="match status" value="2"/>
</dbReference>
<dbReference type="CDD" id="cd16457">
    <property type="entry name" value="RING-H2_BRAP2"/>
    <property type="match status" value="1"/>
</dbReference>
<dbReference type="EMBL" id="JARBHB010000008">
    <property type="protein sequence ID" value="KAJ8876998.1"/>
    <property type="molecule type" value="Genomic_DNA"/>
</dbReference>
<dbReference type="PROSITE" id="PS50271">
    <property type="entry name" value="ZF_UBP"/>
    <property type="match status" value="1"/>
</dbReference>
<gene>
    <name evidence="9" type="ORF">PR048_021450</name>
</gene>
<evidence type="ECO:0000313" key="10">
    <source>
        <dbReference type="Proteomes" id="UP001159363"/>
    </source>
</evidence>
<keyword evidence="5" id="KW-0175">Coiled coil</keyword>
<feature type="region of interest" description="Disordered" evidence="6">
    <location>
        <begin position="1"/>
        <end position="21"/>
    </location>
</feature>
<feature type="domain" description="RING-type" evidence="7">
    <location>
        <begin position="170"/>
        <end position="210"/>
    </location>
</feature>
<dbReference type="CDD" id="cd12718">
    <property type="entry name" value="RRM_BRAP2"/>
    <property type="match status" value="1"/>
</dbReference>
<dbReference type="InterPro" id="IPR013083">
    <property type="entry name" value="Znf_RING/FYVE/PHD"/>
</dbReference>
<sequence length="713" mass="79974">MAVRENKASKDRTELNCPDSDTAGVKHKSEIAFISGNPFVEGTKGILHLFKENEQTSVASASLCSQTVCILAVPATMTCHDLLTFTAACHEDISHLRIIKDGSPNQYMALLKFRTQQAASEFYCSFNGVPYNSLEPDSCCHLVFVSRVEILHEGEGAALSPPNHTELPTCPVCLERMDESVDGILTILCNHTFHSSCLAKWGDTTCPVCRFVQTPEVVAENGCLECYSSESLWICLICGHVGCGRYVKGHAYEHYLHTQHCYAMQLGSNRVWDYVGDNFVHRLLQNKGDGKLVEGCAGKQQVDDKLDSVQLEFTYLLTSQLDSQRLYFEEKLAHLESESMAEAAELKDKAKKALQDGECLQDKVLMLTREKQQTEKKLQQMATKLAATHSELQDERQISRALQQNLSTWQAKFTSLEQQFHEFRDAKEKELLDVKEQLRDVMFFLEAQKQIAASEDRDEIAEGRIKIGLPGKNVRQVQCVRPAQALSHSPSLLSITVMSLGPSLKPRLLGPNGLTIKESTGPPPIRIVTICRNTTGSSRLPALERVTQRDHKVVWVPKSAEAIGLPEQACCLMSSIYKAKANVEDGQREARPGSLLHWPSTREELRMRGIWMGQKESEYHIVENVKGVYGMGVLPDTSPPQLCCVLHSLPTSSPIVRALIEEFPPPPPLREHMRCGIQVRWMSHAKRNCHLSAFREELLEAEECPFWRCTHVH</sequence>
<evidence type="ECO:0000256" key="3">
    <source>
        <dbReference type="ARBA" id="ARBA00022833"/>
    </source>
</evidence>
<evidence type="ECO:0000256" key="6">
    <source>
        <dbReference type="SAM" id="MobiDB-lite"/>
    </source>
</evidence>
<dbReference type="Gene3D" id="3.30.40.10">
    <property type="entry name" value="Zinc/RING finger domain, C3HC4 (zinc finger)"/>
    <property type="match status" value="2"/>
</dbReference>
<dbReference type="Pfam" id="PF13639">
    <property type="entry name" value="zf-RING_2"/>
    <property type="match status" value="1"/>
</dbReference>
<evidence type="ECO:0000256" key="2">
    <source>
        <dbReference type="ARBA" id="ARBA00022771"/>
    </source>
</evidence>